<sequence>MSLFRTYFAPGTPTYNESDVPDVQGKVFIITGGTGGVGLEIAKILYATNASRIYLLGRSPSAMEEAIDAIRNQKSHSPVRSRNMPDEDVVRFLRLDLSDLASIKQTARVFLEKETRLDVLWHNAAIMLAPEGSRSEQGHELSFATNVLGPFLLQHFLTPILLKTSKDPSNEKGSVRVCWATSGGAVLPPGDDGILWENLPLEGPQFTGFQGRTLRYMQSKVASTILAAEMAKRHPEIISSSYNPGALKTGIARHAPGLLAWFHNLMASPARYGGLTAAYAAFSDDILESNGGLVVPFGHLGKMLPNVEEGIQKRDSGGRLWDLCDDLVHEHY</sequence>
<protein>
    <submittedName>
        <fullName evidence="4">Short-chain dehydrogenase/reductase eriB</fullName>
    </submittedName>
</protein>
<name>A0ABR0SD36_9HYPO</name>
<organism evidence="4 5">
    <name type="scientific">Cladobotryum mycophilum</name>
    <dbReference type="NCBI Taxonomy" id="491253"/>
    <lineage>
        <taxon>Eukaryota</taxon>
        <taxon>Fungi</taxon>
        <taxon>Dikarya</taxon>
        <taxon>Ascomycota</taxon>
        <taxon>Pezizomycotina</taxon>
        <taxon>Sordariomycetes</taxon>
        <taxon>Hypocreomycetidae</taxon>
        <taxon>Hypocreales</taxon>
        <taxon>Hypocreaceae</taxon>
        <taxon>Cladobotryum</taxon>
    </lineage>
</organism>
<reference evidence="4 5" key="1">
    <citation type="submission" date="2024-01" db="EMBL/GenBank/DDBJ databases">
        <title>Complete genome of Cladobotryum mycophilum ATHUM6906.</title>
        <authorList>
            <person name="Christinaki A.C."/>
            <person name="Myridakis A.I."/>
            <person name="Kouvelis V.N."/>
        </authorList>
    </citation>
    <scope>NUCLEOTIDE SEQUENCE [LARGE SCALE GENOMIC DNA]</scope>
    <source>
        <strain evidence="4 5">ATHUM6906</strain>
    </source>
</reference>
<proteinExistence type="inferred from homology"/>
<dbReference type="SUPFAM" id="SSF51735">
    <property type="entry name" value="NAD(P)-binding Rossmann-fold domains"/>
    <property type="match status" value="1"/>
</dbReference>
<comment type="similarity">
    <text evidence="1">Belongs to the short-chain dehydrogenases/reductases (SDR) family.</text>
</comment>
<evidence type="ECO:0000256" key="1">
    <source>
        <dbReference type="ARBA" id="ARBA00006484"/>
    </source>
</evidence>
<dbReference type="Pfam" id="PF00106">
    <property type="entry name" value="adh_short"/>
    <property type="match status" value="1"/>
</dbReference>
<dbReference type="Proteomes" id="UP001338125">
    <property type="component" value="Unassembled WGS sequence"/>
</dbReference>
<dbReference type="Gene3D" id="3.40.50.720">
    <property type="entry name" value="NAD(P)-binding Rossmann-like Domain"/>
    <property type="match status" value="1"/>
</dbReference>
<gene>
    <name evidence="4" type="ORF">PT974_11068</name>
</gene>
<evidence type="ECO:0000313" key="4">
    <source>
        <dbReference type="EMBL" id="KAK5989541.1"/>
    </source>
</evidence>
<keyword evidence="3" id="KW-0560">Oxidoreductase</keyword>
<keyword evidence="5" id="KW-1185">Reference proteome</keyword>
<evidence type="ECO:0000256" key="2">
    <source>
        <dbReference type="ARBA" id="ARBA00022857"/>
    </source>
</evidence>
<dbReference type="PANTHER" id="PTHR24320">
    <property type="entry name" value="RETINOL DEHYDROGENASE"/>
    <property type="match status" value="1"/>
</dbReference>
<dbReference type="EMBL" id="JAVFKD010000015">
    <property type="protein sequence ID" value="KAK5989541.1"/>
    <property type="molecule type" value="Genomic_DNA"/>
</dbReference>
<keyword evidence="2" id="KW-0521">NADP</keyword>
<evidence type="ECO:0000313" key="5">
    <source>
        <dbReference type="Proteomes" id="UP001338125"/>
    </source>
</evidence>
<dbReference type="PANTHER" id="PTHR24320:SF236">
    <property type="entry name" value="SHORT-CHAIN DEHYDROGENASE-RELATED"/>
    <property type="match status" value="1"/>
</dbReference>
<evidence type="ECO:0000256" key="3">
    <source>
        <dbReference type="ARBA" id="ARBA00023002"/>
    </source>
</evidence>
<comment type="caution">
    <text evidence="4">The sequence shown here is derived from an EMBL/GenBank/DDBJ whole genome shotgun (WGS) entry which is preliminary data.</text>
</comment>
<dbReference type="PRINTS" id="PR00081">
    <property type="entry name" value="GDHRDH"/>
</dbReference>
<dbReference type="InterPro" id="IPR036291">
    <property type="entry name" value="NAD(P)-bd_dom_sf"/>
</dbReference>
<accession>A0ABR0SD36</accession>
<dbReference type="InterPro" id="IPR002347">
    <property type="entry name" value="SDR_fam"/>
</dbReference>